<dbReference type="SMART" id="SM00387">
    <property type="entry name" value="HATPase_c"/>
    <property type="match status" value="1"/>
</dbReference>
<dbReference type="Pfam" id="PF02518">
    <property type="entry name" value="HATPase_c"/>
    <property type="match status" value="1"/>
</dbReference>
<evidence type="ECO:0000313" key="10">
    <source>
        <dbReference type="EMBL" id="KCZ83170.1"/>
    </source>
</evidence>
<dbReference type="InterPro" id="IPR036097">
    <property type="entry name" value="HisK_dim/P_sf"/>
</dbReference>
<dbReference type="STRING" id="1280949.HAD_15822"/>
<feature type="domain" description="Response regulatory" evidence="9">
    <location>
        <begin position="412"/>
        <end position="529"/>
    </location>
</feature>
<name>A0A069E136_9PROT</name>
<dbReference type="PANTHER" id="PTHR43047">
    <property type="entry name" value="TWO-COMPONENT HISTIDINE PROTEIN KINASE"/>
    <property type="match status" value="1"/>
</dbReference>
<dbReference type="Gene3D" id="3.30.565.10">
    <property type="entry name" value="Histidine kinase-like ATPase, C-terminal domain"/>
    <property type="match status" value="1"/>
</dbReference>
<dbReference type="SMART" id="SM00448">
    <property type="entry name" value="REC"/>
    <property type="match status" value="1"/>
</dbReference>
<dbReference type="CDD" id="cd00082">
    <property type="entry name" value="HisKA"/>
    <property type="match status" value="1"/>
</dbReference>
<protein>
    <recommendedName>
        <fullName evidence="2">histidine kinase</fullName>
        <ecNumber evidence="2">2.7.13.3</ecNumber>
    </recommendedName>
</protein>
<gene>
    <name evidence="10" type="ORF">HAD_15822</name>
</gene>
<dbReference type="AlphaFoldDB" id="A0A069E136"/>
<dbReference type="OrthoDB" id="9774458at2"/>
<dbReference type="SUPFAM" id="SSF55874">
    <property type="entry name" value="ATPase domain of HSP90 chaperone/DNA topoisomerase II/histidine kinase"/>
    <property type="match status" value="1"/>
</dbReference>
<dbReference type="FunFam" id="3.30.565.10:FF:000010">
    <property type="entry name" value="Sensor histidine kinase RcsC"/>
    <property type="match status" value="1"/>
</dbReference>
<dbReference type="GO" id="GO:0000155">
    <property type="term" value="F:phosphorelay sensor kinase activity"/>
    <property type="evidence" value="ECO:0007669"/>
    <property type="project" value="InterPro"/>
</dbReference>
<dbReference type="PANTHER" id="PTHR43047:SF72">
    <property type="entry name" value="OSMOSENSING HISTIDINE PROTEIN KINASE SLN1"/>
    <property type="match status" value="1"/>
</dbReference>
<organism evidence="10 11">
    <name type="scientific">Hyphomonas adhaerens MHS-3</name>
    <dbReference type="NCBI Taxonomy" id="1280949"/>
    <lineage>
        <taxon>Bacteria</taxon>
        <taxon>Pseudomonadati</taxon>
        <taxon>Pseudomonadota</taxon>
        <taxon>Alphaproteobacteria</taxon>
        <taxon>Hyphomonadales</taxon>
        <taxon>Hyphomonadaceae</taxon>
        <taxon>Hyphomonas</taxon>
    </lineage>
</organism>
<dbReference type="PATRIC" id="fig|1280949.3.peg.3213"/>
<dbReference type="Pfam" id="PF00072">
    <property type="entry name" value="Response_reg"/>
    <property type="match status" value="1"/>
</dbReference>
<dbReference type="PROSITE" id="PS50110">
    <property type="entry name" value="RESPONSE_REGULATORY"/>
    <property type="match status" value="1"/>
</dbReference>
<dbReference type="RefSeq" id="WP_051596386.1">
    <property type="nucleotide sequence ID" value="NZ_ARYH01000003.1"/>
</dbReference>
<evidence type="ECO:0000256" key="4">
    <source>
        <dbReference type="ARBA" id="ARBA00022679"/>
    </source>
</evidence>
<dbReference type="InterPro" id="IPR004358">
    <property type="entry name" value="Sig_transdc_His_kin-like_C"/>
</dbReference>
<evidence type="ECO:0000256" key="7">
    <source>
        <dbReference type="PROSITE-ProRule" id="PRU00169"/>
    </source>
</evidence>
<dbReference type="GO" id="GO:0009927">
    <property type="term" value="F:histidine phosphotransfer kinase activity"/>
    <property type="evidence" value="ECO:0007669"/>
    <property type="project" value="TreeGrafter"/>
</dbReference>
<keyword evidence="5 10" id="KW-0418">Kinase</keyword>
<dbReference type="GO" id="GO:0005886">
    <property type="term" value="C:plasma membrane"/>
    <property type="evidence" value="ECO:0007669"/>
    <property type="project" value="TreeGrafter"/>
</dbReference>
<dbReference type="SUPFAM" id="SSF52172">
    <property type="entry name" value="CheY-like"/>
    <property type="match status" value="1"/>
</dbReference>
<keyword evidence="11" id="KW-1185">Reference proteome</keyword>
<dbReference type="EMBL" id="ARYH01000003">
    <property type="protein sequence ID" value="KCZ83170.1"/>
    <property type="molecule type" value="Genomic_DNA"/>
</dbReference>
<comment type="caution">
    <text evidence="10">The sequence shown here is derived from an EMBL/GenBank/DDBJ whole genome shotgun (WGS) entry which is preliminary data.</text>
</comment>
<keyword evidence="6" id="KW-0902">Two-component regulatory system</keyword>
<dbReference type="CDD" id="cd17546">
    <property type="entry name" value="REC_hyHK_CKI1_RcsC-like"/>
    <property type="match status" value="1"/>
</dbReference>
<dbReference type="SUPFAM" id="SSF47384">
    <property type="entry name" value="Homodimeric domain of signal transducing histidine kinase"/>
    <property type="match status" value="1"/>
</dbReference>
<evidence type="ECO:0000256" key="5">
    <source>
        <dbReference type="ARBA" id="ARBA00022777"/>
    </source>
</evidence>
<dbReference type="InterPro" id="IPR001789">
    <property type="entry name" value="Sig_transdc_resp-reg_receiver"/>
</dbReference>
<evidence type="ECO:0000256" key="6">
    <source>
        <dbReference type="ARBA" id="ARBA00023012"/>
    </source>
</evidence>
<dbReference type="Gene3D" id="3.40.50.2300">
    <property type="match status" value="1"/>
</dbReference>
<dbReference type="InterPro" id="IPR003661">
    <property type="entry name" value="HisK_dim/P_dom"/>
</dbReference>
<proteinExistence type="predicted"/>
<dbReference type="PRINTS" id="PR00344">
    <property type="entry name" value="BCTRLSENSOR"/>
</dbReference>
<reference evidence="10 11" key="1">
    <citation type="journal article" date="2014" name="Antonie Van Leeuwenhoek">
        <title>Hyphomonas beringensis sp. nov. and Hyphomonas chukchiensis sp. nov., isolated from surface seawater of the Bering Sea and Chukchi Sea.</title>
        <authorList>
            <person name="Li C."/>
            <person name="Lai Q."/>
            <person name="Li G."/>
            <person name="Dong C."/>
            <person name="Wang J."/>
            <person name="Liao Y."/>
            <person name="Shao Z."/>
        </authorList>
    </citation>
    <scope>NUCLEOTIDE SEQUENCE [LARGE SCALE GENOMIC DNA]</scope>
    <source>
        <strain evidence="10 11">MHS-3</strain>
    </source>
</reference>
<comment type="catalytic activity">
    <reaction evidence="1">
        <text>ATP + protein L-histidine = ADP + protein N-phospho-L-histidine.</text>
        <dbReference type="EC" id="2.7.13.3"/>
    </reaction>
</comment>
<dbReference type="Proteomes" id="UP000027446">
    <property type="component" value="Unassembled WGS sequence"/>
</dbReference>
<feature type="modified residue" description="4-aspartylphosphate" evidence="7">
    <location>
        <position position="461"/>
    </location>
</feature>
<accession>A0A069E136</accession>
<dbReference type="eggNOG" id="COG2205">
    <property type="taxonomic scope" value="Bacteria"/>
</dbReference>
<dbReference type="EC" id="2.7.13.3" evidence="2"/>
<dbReference type="InterPro" id="IPR011006">
    <property type="entry name" value="CheY-like_superfamily"/>
</dbReference>
<evidence type="ECO:0000256" key="2">
    <source>
        <dbReference type="ARBA" id="ARBA00012438"/>
    </source>
</evidence>
<evidence type="ECO:0000259" key="9">
    <source>
        <dbReference type="PROSITE" id="PS50110"/>
    </source>
</evidence>
<dbReference type="CDD" id="cd16922">
    <property type="entry name" value="HATPase_EvgS-ArcB-TorS-like"/>
    <property type="match status" value="1"/>
</dbReference>
<sequence>MLARVEDISLPIPPVAADTNCAAALSLFLSDTSLFALPLREEDGALTLVTRAAVTEAMAGPEGRSVWASQPVSMLASESPQIVEATAPAGLAAGIAATKNPDALGEGLIVVQDGAYRGLVNPAALTATIARENAARARTLGQAARRMEAAKAKLNSAAREKADFLAFLGHEIRTPLTGILGVADLLQDSVSGGEPKRLARTISESGHHLERLLNDLLDLSRLEAGKMPLHAAPFDLDEFAAEARDVWQPRSDGKRVALRIHVEDGTPRIEADALRLRQILFNLLSNALKFTEHGHVDVSLATWRDESSLRLRMSVSDTGCGITEEDKARLFEAFEQASATTAHVHGGSGLGLAIAKSLARAMGGEISLADNPDGGSIFTVDLPVQKAGPRLVASPAPEKTLRPQMGKFELGRILVIEDHAASALVITEALRAAGWEVDHAANAAAAREYIFDVGYQAILTDIHLPDESGDMILSTLRTTPGPNSEIPVLAVTADLTDTRRTACKAAGFVAMIEKPIRPRTMVATLADILMMGDSPDAWARVG</sequence>
<keyword evidence="3 7" id="KW-0597">Phosphoprotein</keyword>
<evidence type="ECO:0000256" key="3">
    <source>
        <dbReference type="ARBA" id="ARBA00022553"/>
    </source>
</evidence>
<feature type="domain" description="Histidine kinase" evidence="8">
    <location>
        <begin position="167"/>
        <end position="386"/>
    </location>
</feature>
<keyword evidence="4" id="KW-0808">Transferase</keyword>
<evidence type="ECO:0000256" key="1">
    <source>
        <dbReference type="ARBA" id="ARBA00000085"/>
    </source>
</evidence>
<dbReference type="PROSITE" id="PS50109">
    <property type="entry name" value="HIS_KIN"/>
    <property type="match status" value="1"/>
</dbReference>
<dbReference type="Pfam" id="PF00512">
    <property type="entry name" value="HisKA"/>
    <property type="match status" value="1"/>
</dbReference>
<evidence type="ECO:0000313" key="11">
    <source>
        <dbReference type="Proteomes" id="UP000027446"/>
    </source>
</evidence>
<dbReference type="SMART" id="SM00388">
    <property type="entry name" value="HisKA"/>
    <property type="match status" value="1"/>
</dbReference>
<dbReference type="InterPro" id="IPR005467">
    <property type="entry name" value="His_kinase_dom"/>
</dbReference>
<evidence type="ECO:0000259" key="8">
    <source>
        <dbReference type="PROSITE" id="PS50109"/>
    </source>
</evidence>
<dbReference type="InterPro" id="IPR003594">
    <property type="entry name" value="HATPase_dom"/>
</dbReference>
<dbReference type="InterPro" id="IPR036890">
    <property type="entry name" value="HATPase_C_sf"/>
</dbReference>
<dbReference type="Gene3D" id="1.10.287.130">
    <property type="match status" value="1"/>
</dbReference>